<feature type="domain" description="DUF4440" evidence="2">
    <location>
        <begin position="29"/>
        <end position="135"/>
    </location>
</feature>
<evidence type="ECO:0000256" key="1">
    <source>
        <dbReference type="SAM" id="SignalP"/>
    </source>
</evidence>
<name>A0ABR9G9M0_9GAMM</name>
<dbReference type="EMBL" id="JACZZA010000005">
    <property type="protein sequence ID" value="MBE1160704.1"/>
    <property type="molecule type" value="Genomic_DNA"/>
</dbReference>
<dbReference type="Gene3D" id="3.10.450.50">
    <property type="match status" value="1"/>
</dbReference>
<organism evidence="3 4">
    <name type="scientific">Dyella acidiphila</name>
    <dbReference type="NCBI Taxonomy" id="2775866"/>
    <lineage>
        <taxon>Bacteria</taxon>
        <taxon>Pseudomonadati</taxon>
        <taxon>Pseudomonadota</taxon>
        <taxon>Gammaproteobacteria</taxon>
        <taxon>Lysobacterales</taxon>
        <taxon>Rhodanobacteraceae</taxon>
        <taxon>Dyella</taxon>
    </lineage>
</organism>
<dbReference type="InterPro" id="IPR027843">
    <property type="entry name" value="DUF4440"/>
</dbReference>
<dbReference type="InterPro" id="IPR032710">
    <property type="entry name" value="NTF2-like_dom_sf"/>
</dbReference>
<feature type="chain" id="PRO_5045796034" evidence="1">
    <location>
        <begin position="20"/>
        <end position="246"/>
    </location>
</feature>
<evidence type="ECO:0000259" key="2">
    <source>
        <dbReference type="Pfam" id="PF14534"/>
    </source>
</evidence>
<dbReference type="Pfam" id="PF14534">
    <property type="entry name" value="DUF4440"/>
    <property type="match status" value="1"/>
</dbReference>
<accession>A0ABR9G9M0</accession>
<feature type="signal peptide" evidence="1">
    <location>
        <begin position="1"/>
        <end position="19"/>
    </location>
</feature>
<evidence type="ECO:0000313" key="3">
    <source>
        <dbReference type="EMBL" id="MBE1160704.1"/>
    </source>
</evidence>
<dbReference type="Proteomes" id="UP000651010">
    <property type="component" value="Unassembled WGS sequence"/>
</dbReference>
<keyword evidence="4" id="KW-1185">Reference proteome</keyword>
<dbReference type="SUPFAM" id="SSF54427">
    <property type="entry name" value="NTF2-like"/>
    <property type="match status" value="1"/>
</dbReference>
<gene>
    <name evidence="3" type="ORF">IGX34_09910</name>
</gene>
<reference evidence="3 4" key="1">
    <citation type="submission" date="2020-09" db="EMBL/GenBank/DDBJ databases">
        <title>Dyella sp. 7MK23 isolated from forest soil.</title>
        <authorList>
            <person name="Fu J."/>
        </authorList>
    </citation>
    <scope>NUCLEOTIDE SEQUENCE [LARGE SCALE GENOMIC DNA]</scope>
    <source>
        <strain evidence="3 4">7MK23</strain>
    </source>
</reference>
<dbReference type="RefSeq" id="WP_192555565.1">
    <property type="nucleotide sequence ID" value="NZ_JACZZA010000005.1"/>
</dbReference>
<keyword evidence="1" id="KW-0732">Signal</keyword>
<evidence type="ECO:0000313" key="4">
    <source>
        <dbReference type="Proteomes" id="UP000651010"/>
    </source>
</evidence>
<proteinExistence type="predicted"/>
<comment type="caution">
    <text evidence="3">The sequence shown here is derived from an EMBL/GenBank/DDBJ whole genome shotgun (WGS) entry which is preliminary data.</text>
</comment>
<protein>
    <submittedName>
        <fullName evidence="3">Nuclear transport factor 2 family protein</fullName>
    </submittedName>
</protein>
<sequence length="246" mass="27070">MPKHLFGLILLALPAAATAATPPVKDQLLQITQAWVDAIPKGDKSVWERSLTDGAILVDEFGRINGKADSIASLRPFPPGFSGSIELRDARVQQYGDTAMLLVEEYERETVFGQSFVVRYQSLLTFVKQGGAWKIAGYEDVTIPTAPPRLDVAGLDVNDYPGTYSYAPGHSWTVRADHGVLSYTTHPGGTANVLEPIGKDVFMGSDDERNIIIFHRNAQGAVDMLIERRKFNDFHLMRESPATPAR</sequence>